<evidence type="ECO:0000313" key="18">
    <source>
        <dbReference type="Proteomes" id="UP000094819"/>
    </source>
</evidence>
<evidence type="ECO:0000259" key="16">
    <source>
        <dbReference type="PROSITE" id="PS00486"/>
    </source>
</evidence>
<evidence type="ECO:0000256" key="7">
    <source>
        <dbReference type="ARBA" id="ARBA00023125"/>
    </source>
</evidence>
<dbReference type="Gene3D" id="1.10.1420.10">
    <property type="match status" value="2"/>
</dbReference>
<dbReference type="GO" id="GO:0140664">
    <property type="term" value="F:ATP-dependent DNA damage sensor activity"/>
    <property type="evidence" value="ECO:0007669"/>
    <property type="project" value="InterPro"/>
</dbReference>
<gene>
    <name evidence="17" type="ORF">L198_03934</name>
</gene>
<comment type="subunit">
    <text evidence="11">Heterodimer consisting of MSH2-MSH3 (MutS beta). Forms a ternary complex with MutL alpha (MLH1-PMS1).</text>
</comment>
<evidence type="ECO:0000256" key="3">
    <source>
        <dbReference type="ARBA" id="ARBA00022151"/>
    </source>
</evidence>
<dbReference type="Pfam" id="PF00488">
    <property type="entry name" value="MutS_V"/>
    <property type="match status" value="1"/>
</dbReference>
<dbReference type="SUPFAM" id="SSF48334">
    <property type="entry name" value="DNA repair protein MutS, domain III"/>
    <property type="match status" value="1"/>
</dbReference>
<dbReference type="GO" id="GO:0006312">
    <property type="term" value="P:mitotic recombination"/>
    <property type="evidence" value="ECO:0007669"/>
    <property type="project" value="TreeGrafter"/>
</dbReference>
<dbReference type="SMART" id="SM00534">
    <property type="entry name" value="MUTSac"/>
    <property type="match status" value="1"/>
</dbReference>
<dbReference type="InterPro" id="IPR007861">
    <property type="entry name" value="DNA_mismatch_repair_MutS_clamp"/>
</dbReference>
<dbReference type="InterPro" id="IPR027417">
    <property type="entry name" value="P-loop_NTPase"/>
</dbReference>
<accession>A0A1E3JBT3</accession>
<dbReference type="InterPro" id="IPR045076">
    <property type="entry name" value="MutS"/>
</dbReference>
<feature type="compositionally biased region" description="Polar residues" evidence="15">
    <location>
        <begin position="51"/>
        <end position="66"/>
    </location>
</feature>
<dbReference type="SUPFAM" id="SSF52540">
    <property type="entry name" value="P-loop containing nucleoside triphosphate hydrolases"/>
    <property type="match status" value="1"/>
</dbReference>
<dbReference type="InterPro" id="IPR007696">
    <property type="entry name" value="DNA_mismatch_repair_MutS_core"/>
</dbReference>
<protein>
    <recommendedName>
        <fullName evidence="3 13">DNA mismatch repair protein MSH3</fullName>
    </recommendedName>
    <alternativeName>
        <fullName evidence="3 13">DNA mismatch repair protein MSH3</fullName>
    </alternativeName>
    <alternativeName>
        <fullName evidence="12">MutS protein homolog 3</fullName>
    </alternativeName>
</protein>
<evidence type="ECO:0000256" key="4">
    <source>
        <dbReference type="ARBA" id="ARBA00022741"/>
    </source>
</evidence>
<keyword evidence="7 14" id="KW-0238">DNA-binding</keyword>
<reference evidence="17 18" key="1">
    <citation type="submission" date="2016-06" db="EMBL/GenBank/DDBJ databases">
        <title>Evolution of pathogenesis and genome organization in the Tremellales.</title>
        <authorList>
            <person name="Cuomo C."/>
            <person name="Litvintseva A."/>
            <person name="Heitman J."/>
            <person name="Chen Y."/>
            <person name="Sun S."/>
            <person name="Springer D."/>
            <person name="Dromer F."/>
            <person name="Young S."/>
            <person name="Zeng Q."/>
            <person name="Chapman S."/>
            <person name="Gujja S."/>
            <person name="Saif S."/>
            <person name="Birren B."/>
        </authorList>
    </citation>
    <scope>NUCLEOTIDE SEQUENCE [LARGE SCALE GENOMIC DNA]</scope>
    <source>
        <strain evidence="17 18">CBS 7118</strain>
    </source>
</reference>
<dbReference type="InterPro" id="IPR000432">
    <property type="entry name" value="DNA_mismatch_repair_MutS_C"/>
</dbReference>
<feature type="compositionally biased region" description="Polar residues" evidence="15">
    <location>
        <begin position="502"/>
        <end position="524"/>
    </location>
</feature>
<organism evidence="17 18">
    <name type="scientific">Cryptococcus wingfieldii CBS 7118</name>
    <dbReference type="NCBI Taxonomy" id="1295528"/>
    <lineage>
        <taxon>Eukaryota</taxon>
        <taxon>Fungi</taxon>
        <taxon>Dikarya</taxon>
        <taxon>Basidiomycota</taxon>
        <taxon>Agaricomycotina</taxon>
        <taxon>Tremellomycetes</taxon>
        <taxon>Tremellales</taxon>
        <taxon>Cryptococcaceae</taxon>
        <taxon>Cryptococcus</taxon>
    </lineage>
</organism>
<proteinExistence type="inferred from homology"/>
<keyword evidence="6" id="KW-0067">ATP-binding</keyword>
<dbReference type="FunFam" id="3.40.1170.10:FF:000004">
    <property type="entry name" value="DNA mismatch repair protein"/>
    <property type="match status" value="1"/>
</dbReference>
<evidence type="ECO:0000256" key="11">
    <source>
        <dbReference type="ARBA" id="ARBA00025902"/>
    </source>
</evidence>
<evidence type="ECO:0000256" key="13">
    <source>
        <dbReference type="ARBA" id="ARBA00073774"/>
    </source>
</evidence>
<dbReference type="Proteomes" id="UP000094819">
    <property type="component" value="Unassembled WGS sequence"/>
</dbReference>
<comment type="function">
    <text evidence="10">Component of the post-replicative DNA mismatch repair system (MMR). Heterodimerizes with MSH2 to form MutS beta, which binds to DNA mismatches thereby initiating DNA repair. MSH3 provides substrate-binding and substrate specificity to the complex. When bound, the MutS beta heterodimer bends the DNA helix and shields approximately 20 base pairs. Acts mainly to repair insertion-deletion loops (IDLs) from 2 to 13 nucleotides in size, but can also repair base-base and single insertion-deletion mismatches that occur during replication. After mismatch binding, forms a ternary complex with the MutL alpha heterodimer, which is thought to be responsible for directing the downstream MMR events, including strand discrimination, excision, and resynthesis. ATP binding and hydrolysis play a pivotal role in mismatch repair functions.</text>
</comment>
<dbReference type="Pfam" id="PF01624">
    <property type="entry name" value="MutS_I"/>
    <property type="match status" value="1"/>
</dbReference>
<dbReference type="SMART" id="SM00533">
    <property type="entry name" value="MUTSd"/>
    <property type="match status" value="1"/>
</dbReference>
<dbReference type="PROSITE" id="PS00486">
    <property type="entry name" value="DNA_MISMATCH_REPAIR_2"/>
    <property type="match status" value="1"/>
</dbReference>
<dbReference type="EMBL" id="AWGH01000010">
    <property type="protein sequence ID" value="ODN97371.1"/>
    <property type="molecule type" value="Genomic_DNA"/>
</dbReference>
<feature type="region of interest" description="Disordered" evidence="15">
    <location>
        <begin position="502"/>
        <end position="527"/>
    </location>
</feature>
<dbReference type="InterPro" id="IPR036678">
    <property type="entry name" value="MutS_con_dom_sf"/>
</dbReference>
<dbReference type="Gene3D" id="3.30.420.110">
    <property type="entry name" value="MutS, connector domain"/>
    <property type="match status" value="1"/>
</dbReference>
<dbReference type="Gene3D" id="3.40.1170.10">
    <property type="entry name" value="DNA repair protein MutS, domain I"/>
    <property type="match status" value="1"/>
</dbReference>
<evidence type="ECO:0000256" key="5">
    <source>
        <dbReference type="ARBA" id="ARBA00022763"/>
    </source>
</evidence>
<dbReference type="FunFam" id="1.10.1420.10:FF:000004">
    <property type="entry name" value="DNA mismatch repair protein Msh3"/>
    <property type="match status" value="1"/>
</dbReference>
<dbReference type="InterPro" id="IPR016151">
    <property type="entry name" value="DNA_mismatch_repair_MutS_N"/>
</dbReference>
<name>A0A1E3JBT3_9TREE</name>
<comment type="subcellular location">
    <subcellularLocation>
        <location evidence="1">Nucleus</location>
    </subcellularLocation>
</comment>
<feature type="compositionally biased region" description="Polar residues" evidence="15">
    <location>
        <begin position="1"/>
        <end position="12"/>
    </location>
</feature>
<keyword evidence="5 14" id="KW-0227">DNA damage</keyword>
<evidence type="ECO:0000313" key="17">
    <source>
        <dbReference type="EMBL" id="ODN97371.1"/>
    </source>
</evidence>
<evidence type="ECO:0000256" key="1">
    <source>
        <dbReference type="ARBA" id="ARBA00004123"/>
    </source>
</evidence>
<keyword evidence="9" id="KW-0539">Nucleus</keyword>
<dbReference type="PANTHER" id="PTHR11361:SF122">
    <property type="entry name" value="DNA MISMATCH REPAIR PROTEIN MSH3"/>
    <property type="match status" value="1"/>
</dbReference>
<feature type="compositionally biased region" description="Polar residues" evidence="15">
    <location>
        <begin position="90"/>
        <end position="125"/>
    </location>
</feature>
<dbReference type="RefSeq" id="XP_019031973.1">
    <property type="nucleotide sequence ID" value="XM_019176060.1"/>
</dbReference>
<dbReference type="GO" id="GO:0005524">
    <property type="term" value="F:ATP binding"/>
    <property type="evidence" value="ECO:0007669"/>
    <property type="project" value="UniProtKB-KW"/>
</dbReference>
<evidence type="ECO:0000256" key="2">
    <source>
        <dbReference type="ARBA" id="ARBA00007094"/>
    </source>
</evidence>
<evidence type="ECO:0000256" key="14">
    <source>
        <dbReference type="RuleBase" id="RU003756"/>
    </source>
</evidence>
<comment type="caution">
    <text evidence="17">The sequence shown here is derived from an EMBL/GenBank/DDBJ whole genome shotgun (WGS) entry which is preliminary data.</text>
</comment>
<keyword evidence="8 14" id="KW-0234">DNA repair</keyword>
<comment type="similarity">
    <text evidence="2">Belongs to the DNA mismatch repair MutS family. MSH3 subfamily.</text>
</comment>
<dbReference type="AlphaFoldDB" id="A0A1E3JBT3"/>
<dbReference type="InterPro" id="IPR007695">
    <property type="entry name" value="DNA_mismatch_repair_MutS-lik_N"/>
</dbReference>
<keyword evidence="18" id="KW-1185">Reference proteome</keyword>
<dbReference type="OrthoDB" id="121051at2759"/>
<evidence type="ECO:0000256" key="10">
    <source>
        <dbReference type="ARBA" id="ARBA00025373"/>
    </source>
</evidence>
<dbReference type="Pfam" id="PF05190">
    <property type="entry name" value="MutS_IV"/>
    <property type="match status" value="1"/>
</dbReference>
<feature type="compositionally biased region" description="Basic and acidic residues" evidence="15">
    <location>
        <begin position="141"/>
        <end position="150"/>
    </location>
</feature>
<dbReference type="InterPro" id="IPR007860">
    <property type="entry name" value="DNA_mmatch_repair_MutS_con_dom"/>
</dbReference>
<evidence type="ECO:0000256" key="15">
    <source>
        <dbReference type="SAM" id="MobiDB-lite"/>
    </source>
</evidence>
<dbReference type="Pfam" id="PF05188">
    <property type="entry name" value="MutS_II"/>
    <property type="match status" value="1"/>
</dbReference>
<dbReference type="GO" id="GO:0005634">
    <property type="term" value="C:nucleus"/>
    <property type="evidence" value="ECO:0007669"/>
    <property type="project" value="UniProtKB-SubCell"/>
</dbReference>
<dbReference type="GO" id="GO:0006298">
    <property type="term" value="P:mismatch repair"/>
    <property type="evidence" value="ECO:0007669"/>
    <property type="project" value="InterPro"/>
</dbReference>
<dbReference type="InterPro" id="IPR036187">
    <property type="entry name" value="DNA_mismatch_repair_MutS_sf"/>
</dbReference>
<dbReference type="Pfam" id="PF05192">
    <property type="entry name" value="MutS_III"/>
    <property type="match status" value="1"/>
</dbReference>
<dbReference type="Gene3D" id="3.40.50.300">
    <property type="entry name" value="P-loop containing nucleotide triphosphate hydrolases"/>
    <property type="match status" value="1"/>
</dbReference>
<dbReference type="PANTHER" id="PTHR11361">
    <property type="entry name" value="DNA MISMATCH REPAIR PROTEIN MUTS FAMILY MEMBER"/>
    <property type="match status" value="1"/>
</dbReference>
<evidence type="ECO:0000256" key="6">
    <source>
        <dbReference type="ARBA" id="ARBA00022840"/>
    </source>
</evidence>
<evidence type="ECO:0000256" key="9">
    <source>
        <dbReference type="ARBA" id="ARBA00023242"/>
    </source>
</evidence>
<keyword evidence="4 14" id="KW-0547">Nucleotide-binding</keyword>
<dbReference type="GeneID" id="30193147"/>
<feature type="region of interest" description="Disordered" evidence="15">
    <location>
        <begin position="1"/>
        <end position="150"/>
    </location>
</feature>
<sequence length="1198" mass="131552">MSSSTGFEQPSLDTFFKRKNPPQSPGAAVDEDGIIDLTESPPLKKARLPSGTAQAKKSMSNPSSSYFKKPLVPPKTTSAQSHSPLPPISKPSQALSNYGLPRSSNAPPSQSGSAFGTFSVFSQASVVPDSQPDPPASQVIRRTEEQERRREMWQTRIASMGGALRRRRSLALDEAAAAEARKAGMDMPGSDDEGAPIEVQDDMYPEEEDKTKKANARLSRYSAKEPVAAKVKGKGKGKAAAVGPSGQTYTPLEKQYMEIKEKYPDVLLMMEVGYKYKFHGDDAKMAAQELGIVAFPKRNFYSASIPVHRLHIHVKKLISLGYKVGVINQTETAALKKAGDNRNTPFTRELTHLYTASTYVEESSLMSSATDADDLIHPGAAPPPTNALLVVVEDPAGASGDNSDTAIALISVTPGTGEVTWDEFTDSRVRTELETRLAHFRPTEMILPRDLSKPTRKVLEYYSGGSKMKGTTSVRVEYLEETPDYDESFDLLTSFYHQNSKNGASSAQQTNATANISSGDSPQEVTEGEIGDAVPLAAGINHGSAILKIIDFPRRIVIALAIVIRHMKGFGLENALLYTSSFVKFMNRSHMLLSSNTLSNLEIYRNQTDGGLHGSLLWCNCRTRMGKRLLREWIGRPLLDVAALRARADAIEEIIDDNTYLLGKLRSLLVNMPDLVKGLTRVQYGKALPTELATILVSLVRLGSEFKPNIGNVFRSSLLNSIPNTLPTIVERARELLGALDMKEAKANNKAVLWSDPDRYPDIQDVKDASLCMSVCESELDGHLREIRKVIKRPDLKYVTVSNIEYLVEVNNKSLKLVPPKWVKISATKLVTRYHTPEVLQLTREREQLKEQLSKVAHQSYLDFQAEVAQCHDFVVVSKQVAVIDCLMSLAQTAVSSGYCKPVFVADTELRIEEGRHPMAESLKEDAYVPFDIDFSKDDGATKCILGPNMSGKSSTVRAIALIVCMAQMGSFVPAKSVTLGVHDAVHTHMRPTYRYIVVLGADSSLASDEIGRGKSTFMVELSETSDILRTVTPRSLVILDELGRGTSTYDGVAIAYATLSHMAGVGCNTLFVTHYPTVAEQLARSNPAQVSNWYMSFDETTLPDGSKEITFLYNLTSGLANASFGVWCARLAGLPKAVLEKAQLCSDELKIDSERKRRNIVTKRTQQLLLDSYSGDGEHVHILRNAEIVWGSLDLTT</sequence>
<evidence type="ECO:0000256" key="8">
    <source>
        <dbReference type="ARBA" id="ARBA00023204"/>
    </source>
</evidence>
<dbReference type="GO" id="GO:0030983">
    <property type="term" value="F:mismatched DNA binding"/>
    <property type="evidence" value="ECO:0007669"/>
    <property type="project" value="InterPro"/>
</dbReference>
<dbReference type="SUPFAM" id="SSF55271">
    <property type="entry name" value="DNA repair protein MutS, domain I"/>
    <property type="match status" value="1"/>
</dbReference>
<evidence type="ECO:0000256" key="12">
    <source>
        <dbReference type="ARBA" id="ARBA00029792"/>
    </source>
</evidence>
<feature type="domain" description="DNA mismatch repair proteins mutS family" evidence="16">
    <location>
        <begin position="1036"/>
        <end position="1052"/>
    </location>
</feature>